<proteinExistence type="predicted"/>
<evidence type="ECO:0000313" key="2">
    <source>
        <dbReference type="Proteomes" id="UP000012371"/>
    </source>
</evidence>
<comment type="caution">
    <text evidence="1">The sequence shown here is derived from an EMBL/GenBank/DDBJ whole genome shotgun (WGS) entry which is preliminary data.</text>
</comment>
<name>N1VP66_9LEPT</name>
<dbReference type="Gene3D" id="3.20.20.70">
    <property type="entry name" value="Aldolase class I"/>
    <property type="match status" value="1"/>
</dbReference>
<dbReference type="AlphaFoldDB" id="N1VP66"/>
<sequence>MKKNSLVRKKNNLVTGFVNEYSVFFPETSYFQGKRRVFSGKSLCLRSRKKKTPIMAETSTLNQRPASSIKLLEEMERMYKDLPMEAIVKQDILRQGIHFLPESFLVKDPYKSKDYFIFSFDHIPLADLKDGADTKAPEEIKISGGHFGLLKTVISTRNNPNSPYKMKIKEGIPTLFLEETEIGSAEYPPVPSWYRHKTKSGKLPGEVAPVIEWGYLLYLTVFRNCQYFGKDEECAYCDINHNYRQQKGAGRPYTGVKDVEDILEVLSWVDAEDQIAKVYTLTGGSVLTNLKKKSEVDFYLQYPEAIEARFPKRWMGKLVAQAFEKEDCKKFKDAGIQIYHPNYEVWDKALFEKICPGKASWIGYENWIRRVVDSAEVFGPENVIPNFVGGVELSEPWGFKTVAEAISSTKQGLDFFMSKGIVPRFTAWCPEPYTTLGQQAGPPLVYFCELLRAWKETFEQYGLPTPPGYGEPGPGKAVFSVSAFMDVIGYSGRN</sequence>
<dbReference type="Proteomes" id="UP000012371">
    <property type="component" value="Unassembled WGS sequence"/>
</dbReference>
<organism evidence="1 2">
    <name type="scientific">Leptospira terpstrae serovar Hualin str. LT 11-33 = ATCC 700639</name>
    <dbReference type="NCBI Taxonomy" id="1257025"/>
    <lineage>
        <taxon>Bacteria</taxon>
        <taxon>Pseudomonadati</taxon>
        <taxon>Spirochaetota</taxon>
        <taxon>Spirochaetia</taxon>
        <taxon>Leptospirales</taxon>
        <taxon>Leptospiraceae</taxon>
        <taxon>Leptospira</taxon>
    </lineage>
</organism>
<evidence type="ECO:0000313" key="1">
    <source>
        <dbReference type="EMBL" id="EMY61514.1"/>
    </source>
</evidence>
<dbReference type="InterPro" id="IPR058240">
    <property type="entry name" value="rSAM_sf"/>
</dbReference>
<dbReference type="InterPro" id="IPR013785">
    <property type="entry name" value="Aldolase_TIM"/>
</dbReference>
<dbReference type="STRING" id="1257025.LEP1GSC203_1833"/>
<accession>N1VP66</accession>
<evidence type="ECO:0008006" key="3">
    <source>
        <dbReference type="Google" id="ProtNLM"/>
    </source>
</evidence>
<keyword evidence="2" id="KW-1185">Reference proteome</keyword>
<gene>
    <name evidence="1" type="ORF">LEP1GSC203_1833</name>
</gene>
<protein>
    <recommendedName>
        <fullName evidence="3">Radical SAM protein</fullName>
    </recommendedName>
</protein>
<dbReference type="NCBIfam" id="NF045502">
    <property type="entry name" value="variant_rSAM"/>
    <property type="match status" value="1"/>
</dbReference>
<dbReference type="SUPFAM" id="SSF102114">
    <property type="entry name" value="Radical SAM enzymes"/>
    <property type="match status" value="1"/>
</dbReference>
<reference evidence="1" key="1">
    <citation type="submission" date="2013-03" db="EMBL/GenBank/DDBJ databases">
        <authorList>
            <person name="Harkins D.M."/>
            <person name="Durkin A.S."/>
            <person name="Brinkac L.M."/>
            <person name="Haft D.H."/>
            <person name="Selengut J.D."/>
            <person name="Sanka R."/>
            <person name="DePew J."/>
            <person name="Purushe J."/>
            <person name="Hartskeerl R.A."/>
            <person name="Ahmed A."/>
            <person name="van der Linden H."/>
            <person name="Goris M.G.A."/>
            <person name="Vinetz J.M."/>
            <person name="Sutton G.G."/>
            <person name="Nierman W.C."/>
            <person name="Fouts D.E."/>
        </authorList>
    </citation>
    <scope>NUCLEOTIDE SEQUENCE [LARGE SCALE GENOMIC DNA]</scope>
    <source>
        <strain evidence="1">LT 11-33</strain>
    </source>
</reference>
<dbReference type="EMBL" id="AOGW02000010">
    <property type="protein sequence ID" value="EMY61514.1"/>
    <property type="molecule type" value="Genomic_DNA"/>
</dbReference>